<keyword evidence="1" id="KW-0812">Transmembrane</keyword>
<gene>
    <name evidence="2" type="ORF">GCM10008908_24820</name>
</gene>
<evidence type="ECO:0008006" key="4">
    <source>
        <dbReference type="Google" id="ProtNLM"/>
    </source>
</evidence>
<evidence type="ECO:0000256" key="1">
    <source>
        <dbReference type="SAM" id="Phobius"/>
    </source>
</evidence>
<organism evidence="2 3">
    <name type="scientific">Clostridium subterminale</name>
    <dbReference type="NCBI Taxonomy" id="1550"/>
    <lineage>
        <taxon>Bacteria</taxon>
        <taxon>Bacillati</taxon>
        <taxon>Bacillota</taxon>
        <taxon>Clostridia</taxon>
        <taxon>Eubacteriales</taxon>
        <taxon>Clostridiaceae</taxon>
        <taxon>Clostridium</taxon>
    </lineage>
</organism>
<keyword evidence="3" id="KW-1185">Reference proteome</keyword>
<feature type="transmembrane region" description="Helical" evidence="1">
    <location>
        <begin position="12"/>
        <end position="30"/>
    </location>
</feature>
<reference evidence="2 3" key="1">
    <citation type="journal article" date="2019" name="Int. J. Syst. Evol. Microbiol.">
        <title>The Global Catalogue of Microorganisms (GCM) 10K type strain sequencing project: providing services to taxonomists for standard genome sequencing and annotation.</title>
        <authorList>
            <consortium name="The Broad Institute Genomics Platform"/>
            <consortium name="The Broad Institute Genome Sequencing Center for Infectious Disease"/>
            <person name="Wu L."/>
            <person name="Ma J."/>
        </authorList>
    </citation>
    <scope>NUCLEOTIDE SEQUENCE [LARGE SCALE GENOMIC DNA]</scope>
    <source>
        <strain evidence="2 3">JCM 1417</strain>
    </source>
</reference>
<sequence>MEFLKQFLQIKKLIALLTTVVFCILALRNIISSTEFLSVFTMIVGFYFGSSATRQATKESKSE</sequence>
<evidence type="ECO:0000313" key="2">
    <source>
        <dbReference type="EMBL" id="GAA0774637.1"/>
    </source>
</evidence>
<accession>A0ABN1KSQ6</accession>
<proteinExistence type="predicted"/>
<dbReference type="EMBL" id="BAAACI010000006">
    <property type="protein sequence ID" value="GAA0774637.1"/>
    <property type="molecule type" value="Genomic_DNA"/>
</dbReference>
<keyword evidence="1" id="KW-1133">Transmembrane helix</keyword>
<name>A0ABN1KSQ6_CLOSU</name>
<dbReference type="Proteomes" id="UP001501047">
    <property type="component" value="Unassembled WGS sequence"/>
</dbReference>
<dbReference type="RefSeq" id="WP_343826752.1">
    <property type="nucleotide sequence ID" value="NZ_BAAACI010000006.1"/>
</dbReference>
<keyword evidence="1" id="KW-0472">Membrane</keyword>
<protein>
    <recommendedName>
        <fullName evidence="4">Phage exported protein</fullName>
    </recommendedName>
</protein>
<evidence type="ECO:0000313" key="3">
    <source>
        <dbReference type="Proteomes" id="UP001501047"/>
    </source>
</evidence>
<comment type="caution">
    <text evidence="2">The sequence shown here is derived from an EMBL/GenBank/DDBJ whole genome shotgun (WGS) entry which is preliminary data.</text>
</comment>
<feature type="transmembrane region" description="Helical" evidence="1">
    <location>
        <begin position="36"/>
        <end position="53"/>
    </location>
</feature>